<protein>
    <recommendedName>
        <fullName evidence="1">Retroviral polymerase SH3-like domain-containing protein</fullName>
    </recommendedName>
</protein>
<sequence>MTTSVGNKSVFRSFFDKQKLTGPNFIDWYRQLRLVLSTEYKENYLEHHIPAAHVAPPGQQVPPQALAAHAAWVKGQKEVDAMYSKQAEQELLQTVREFHTSKQEEGQSVSSHVLKMKGYIDNLERLGQPVETLPKKDVNPALHAIRAGRVRKNQKNKPHKAAKGVRVKVKARWVMLLTMPHLLLNLRLIHRLRKITLQRTPFATNVVKLGIGEGTGLRESKKLKPCALSLYVGDGHCVAVEAIGTYHLELPSRLVIVLNNCHYAPSITRGVISVSKNNLVYFMAVPRDCIFEIDMSCSNTNDSSISYGYVYLLKHKHEVFETFKVFQKEVKNQLEKTIKSLRSDREVSEMRNRTLLDMVRSMMSQTTLPKSFWDYALETAARILNMVPTKKVDKTPYEIWHGQAPKLSYLKVWGCEAFVKRDTLIKPDKLEPRSFKCIFVGYPKKTMGYSFYSPSENKVFVARNDEFFESKLLDLKASGSVEDLELIQQEEDVNPSLDTSLNHEEDDQKINEPKSDINPIHVKSYLGRMFAMKDLGEATYILRIKIRDRSKRLIGLCQKAYIEKILKRFYMENSKRGTIPMQEKLKLSKSQGALTPAEKQRMQNILYASDGGYIMYAVRCTHPDVAFAQNMTSRFQQNPGEEHWPAGGNMERKLRVSCYTDAGYLTDADNLKSQTGYVFVLNGGAVDWKSTKQSIFATSSTDAEYIAAFDASKKAVWIPIAKDDGVAKGARHFRAKVHYLRETIKLDDVKIEKIDTYNNLADPFTKTLAFPKHSELTRNIGLLPASSFM</sequence>
<organism evidence="2">
    <name type="scientific">Tanacetum cinerariifolium</name>
    <name type="common">Dalmatian daisy</name>
    <name type="synonym">Chrysanthemum cinerariifolium</name>
    <dbReference type="NCBI Taxonomy" id="118510"/>
    <lineage>
        <taxon>Eukaryota</taxon>
        <taxon>Viridiplantae</taxon>
        <taxon>Streptophyta</taxon>
        <taxon>Embryophyta</taxon>
        <taxon>Tracheophyta</taxon>
        <taxon>Spermatophyta</taxon>
        <taxon>Magnoliopsida</taxon>
        <taxon>eudicotyledons</taxon>
        <taxon>Gunneridae</taxon>
        <taxon>Pentapetalae</taxon>
        <taxon>asterids</taxon>
        <taxon>campanulids</taxon>
        <taxon>Asterales</taxon>
        <taxon>Asteraceae</taxon>
        <taxon>Asteroideae</taxon>
        <taxon>Anthemideae</taxon>
        <taxon>Anthemidinae</taxon>
        <taxon>Tanacetum</taxon>
    </lineage>
</organism>
<dbReference type="PANTHER" id="PTHR42648:SF27">
    <property type="entry name" value="RNA-DIRECTED DNA POLYMERASE"/>
    <property type="match status" value="1"/>
</dbReference>
<dbReference type="EMBL" id="BKCJ010003284">
    <property type="protein sequence ID" value="GEU54136.1"/>
    <property type="molecule type" value="Genomic_DNA"/>
</dbReference>
<dbReference type="SUPFAM" id="SSF53098">
    <property type="entry name" value="Ribonuclease H-like"/>
    <property type="match status" value="1"/>
</dbReference>
<reference evidence="2" key="1">
    <citation type="journal article" date="2019" name="Sci. Rep.">
        <title>Draft genome of Tanacetum cinerariifolium, the natural source of mosquito coil.</title>
        <authorList>
            <person name="Yamashiro T."/>
            <person name="Shiraishi A."/>
            <person name="Satake H."/>
            <person name="Nakayama K."/>
        </authorList>
    </citation>
    <scope>NUCLEOTIDE SEQUENCE</scope>
</reference>
<dbReference type="Pfam" id="PF25597">
    <property type="entry name" value="SH3_retrovirus"/>
    <property type="match status" value="1"/>
</dbReference>
<dbReference type="InterPro" id="IPR036397">
    <property type="entry name" value="RNaseH_sf"/>
</dbReference>
<gene>
    <name evidence="2" type="ORF">Tci_026114</name>
</gene>
<dbReference type="Gene3D" id="3.30.420.10">
    <property type="entry name" value="Ribonuclease H-like superfamily/Ribonuclease H"/>
    <property type="match status" value="1"/>
</dbReference>
<proteinExistence type="predicted"/>
<feature type="domain" description="Retroviral polymerase SH3-like" evidence="1">
    <location>
        <begin position="415"/>
        <end position="475"/>
    </location>
</feature>
<dbReference type="GO" id="GO:0003676">
    <property type="term" value="F:nucleic acid binding"/>
    <property type="evidence" value="ECO:0007669"/>
    <property type="project" value="InterPro"/>
</dbReference>
<name>A0A6L2KY30_TANCI</name>
<dbReference type="InterPro" id="IPR057670">
    <property type="entry name" value="SH3_retrovirus"/>
</dbReference>
<dbReference type="InterPro" id="IPR039537">
    <property type="entry name" value="Retrotran_Ty1/copia-like"/>
</dbReference>
<dbReference type="CDD" id="cd09272">
    <property type="entry name" value="RNase_HI_RT_Ty1"/>
    <property type="match status" value="1"/>
</dbReference>
<accession>A0A6L2KY30</accession>
<dbReference type="InterPro" id="IPR012337">
    <property type="entry name" value="RNaseH-like_sf"/>
</dbReference>
<dbReference type="PANTHER" id="PTHR42648">
    <property type="entry name" value="TRANSPOSASE, PUTATIVE-RELATED"/>
    <property type="match status" value="1"/>
</dbReference>
<evidence type="ECO:0000259" key="1">
    <source>
        <dbReference type="Pfam" id="PF25597"/>
    </source>
</evidence>
<comment type="caution">
    <text evidence="2">The sequence shown here is derived from an EMBL/GenBank/DDBJ whole genome shotgun (WGS) entry which is preliminary data.</text>
</comment>
<dbReference type="AlphaFoldDB" id="A0A6L2KY30"/>
<evidence type="ECO:0000313" key="2">
    <source>
        <dbReference type="EMBL" id="GEU54136.1"/>
    </source>
</evidence>